<dbReference type="FunCoup" id="B4JMZ4">
    <property type="interactions" value="1462"/>
</dbReference>
<name>B4JMZ4_DROGR</name>
<dbReference type="AlphaFoldDB" id="B4JMZ4"/>
<sequence length="375" mass="41460">MKFSTLHSVDTVYSADSVEWCTVDEAHNGYFACGTYQLVNAEQTAAEGGTQQQSQHSQQPRKGRVYLYAFDVQGGALHRLQCIETAAILDMKWLPAGNSESGPLLATVNGLGEVDIYELLAAEQRLMKRASLQLEQSEEEPILALAIDWRQCADDADVVQLLVSDSRGNIHQLQLHAAQQKLSQLRCWHAHNFEAWTCAFDRWSPQRLYTGGDDCLLHAYDLRIGDTDRIWTNRAHGAGVTSLLSRSVAEHQLLTGSYDEVLRLFDTRRMKCSLAELNLGGGIWRLKPHPLRNNLILTACMYNNFHVVDISSSGPGPGLNLVGTYGQEHESICYGADWAPNINSLGLAGGASAEIFHMATCSFYDNKLCVSSVQA</sequence>
<dbReference type="HOGENOM" id="CLU_036100_2_1_1"/>
<dbReference type="PANTHER" id="PTHR46042:SF1">
    <property type="entry name" value="DIPHTHINE METHYLTRANSFERASE"/>
    <property type="match status" value="1"/>
</dbReference>
<dbReference type="InterPro" id="IPR036322">
    <property type="entry name" value="WD40_repeat_dom_sf"/>
</dbReference>
<comment type="catalytic activity">
    <reaction evidence="7">
        <text>diphthine methyl ester-[translation elongation factor 2] + H2O = diphthine-[translation elongation factor 2] + methanol + H(+)</text>
        <dbReference type="Rhea" id="RHEA:42656"/>
        <dbReference type="Rhea" id="RHEA-COMP:10172"/>
        <dbReference type="Rhea" id="RHEA-COMP:10173"/>
        <dbReference type="ChEBI" id="CHEBI:15377"/>
        <dbReference type="ChEBI" id="CHEBI:15378"/>
        <dbReference type="ChEBI" id="CHEBI:17790"/>
        <dbReference type="ChEBI" id="CHEBI:79005"/>
        <dbReference type="ChEBI" id="CHEBI:82696"/>
        <dbReference type="EC" id="3.1.1.97"/>
    </reaction>
</comment>
<dbReference type="InParanoid" id="B4JMZ4"/>
<dbReference type="GO" id="GO:0005737">
    <property type="term" value="C:cytoplasm"/>
    <property type="evidence" value="ECO:0007669"/>
    <property type="project" value="TreeGrafter"/>
</dbReference>
<evidence type="ECO:0000256" key="5">
    <source>
        <dbReference type="ARBA" id="ARBA00038092"/>
    </source>
</evidence>
<reference evidence="8 9" key="1">
    <citation type="journal article" date="2007" name="Nature">
        <title>Evolution of genes and genomes on the Drosophila phylogeny.</title>
        <authorList>
            <consortium name="Drosophila 12 Genomes Consortium"/>
            <person name="Clark A.G."/>
            <person name="Eisen M.B."/>
            <person name="Smith D.R."/>
            <person name="Bergman C.M."/>
            <person name="Oliver B."/>
            <person name="Markow T.A."/>
            <person name="Kaufman T.C."/>
            <person name="Kellis M."/>
            <person name="Gelbart W."/>
            <person name="Iyer V.N."/>
            <person name="Pollard D.A."/>
            <person name="Sackton T.B."/>
            <person name="Larracuente A.M."/>
            <person name="Singh N.D."/>
            <person name="Abad J.P."/>
            <person name="Abt D.N."/>
            <person name="Adryan B."/>
            <person name="Aguade M."/>
            <person name="Akashi H."/>
            <person name="Anderson W.W."/>
            <person name="Aquadro C.F."/>
            <person name="Ardell D.H."/>
            <person name="Arguello R."/>
            <person name="Artieri C.G."/>
            <person name="Barbash D.A."/>
            <person name="Barker D."/>
            <person name="Barsanti P."/>
            <person name="Batterham P."/>
            <person name="Batzoglou S."/>
            <person name="Begun D."/>
            <person name="Bhutkar A."/>
            <person name="Blanco E."/>
            <person name="Bosak S.A."/>
            <person name="Bradley R.K."/>
            <person name="Brand A.D."/>
            <person name="Brent M.R."/>
            <person name="Brooks A.N."/>
            <person name="Brown R.H."/>
            <person name="Butlin R.K."/>
            <person name="Caggese C."/>
            <person name="Calvi B.R."/>
            <person name="Bernardo de Carvalho A."/>
            <person name="Caspi A."/>
            <person name="Castrezana S."/>
            <person name="Celniker S.E."/>
            <person name="Chang J.L."/>
            <person name="Chapple C."/>
            <person name="Chatterji S."/>
            <person name="Chinwalla A."/>
            <person name="Civetta A."/>
            <person name="Clifton S.W."/>
            <person name="Comeron J.M."/>
            <person name="Costello J.C."/>
            <person name="Coyne J.A."/>
            <person name="Daub J."/>
            <person name="David R.G."/>
            <person name="Delcher A.L."/>
            <person name="Delehaunty K."/>
            <person name="Do C.B."/>
            <person name="Ebling H."/>
            <person name="Edwards K."/>
            <person name="Eickbush T."/>
            <person name="Evans J.D."/>
            <person name="Filipski A."/>
            <person name="Findeiss S."/>
            <person name="Freyhult E."/>
            <person name="Fulton L."/>
            <person name="Fulton R."/>
            <person name="Garcia A.C."/>
            <person name="Gardiner A."/>
            <person name="Garfield D.A."/>
            <person name="Garvin B.E."/>
            <person name="Gibson G."/>
            <person name="Gilbert D."/>
            <person name="Gnerre S."/>
            <person name="Godfrey J."/>
            <person name="Good R."/>
            <person name="Gotea V."/>
            <person name="Gravely B."/>
            <person name="Greenberg A.J."/>
            <person name="Griffiths-Jones S."/>
            <person name="Gross S."/>
            <person name="Guigo R."/>
            <person name="Gustafson E.A."/>
            <person name="Haerty W."/>
            <person name="Hahn M.W."/>
            <person name="Halligan D.L."/>
            <person name="Halpern A.L."/>
            <person name="Halter G.M."/>
            <person name="Han M.V."/>
            <person name="Heger A."/>
            <person name="Hillier L."/>
            <person name="Hinrichs A.S."/>
            <person name="Holmes I."/>
            <person name="Hoskins R.A."/>
            <person name="Hubisz M.J."/>
            <person name="Hultmark D."/>
            <person name="Huntley M.A."/>
            <person name="Jaffe D.B."/>
            <person name="Jagadeeshan S."/>
            <person name="Jeck W.R."/>
            <person name="Johnson J."/>
            <person name="Jones C.D."/>
            <person name="Jordan W.C."/>
            <person name="Karpen G.H."/>
            <person name="Kataoka E."/>
            <person name="Keightley P.D."/>
            <person name="Kheradpour P."/>
            <person name="Kirkness E.F."/>
            <person name="Koerich L.B."/>
            <person name="Kristiansen K."/>
            <person name="Kudrna D."/>
            <person name="Kulathinal R.J."/>
            <person name="Kumar S."/>
            <person name="Kwok R."/>
            <person name="Lander E."/>
            <person name="Langley C.H."/>
            <person name="Lapoint R."/>
            <person name="Lazzaro B.P."/>
            <person name="Lee S.J."/>
            <person name="Levesque L."/>
            <person name="Li R."/>
            <person name="Lin C.F."/>
            <person name="Lin M.F."/>
            <person name="Lindblad-Toh K."/>
            <person name="Llopart A."/>
            <person name="Long M."/>
            <person name="Low L."/>
            <person name="Lozovsky E."/>
            <person name="Lu J."/>
            <person name="Luo M."/>
            <person name="Machado C.A."/>
            <person name="Makalowski W."/>
            <person name="Marzo M."/>
            <person name="Matsuda M."/>
            <person name="Matzkin L."/>
            <person name="McAllister B."/>
            <person name="McBride C.S."/>
            <person name="McKernan B."/>
            <person name="McKernan K."/>
            <person name="Mendez-Lago M."/>
            <person name="Minx P."/>
            <person name="Mollenhauer M.U."/>
            <person name="Montooth K."/>
            <person name="Mount S.M."/>
            <person name="Mu X."/>
            <person name="Myers E."/>
            <person name="Negre B."/>
            <person name="Newfeld S."/>
            <person name="Nielsen R."/>
            <person name="Noor M.A."/>
            <person name="O'Grady P."/>
            <person name="Pachter L."/>
            <person name="Papaceit M."/>
            <person name="Parisi M.J."/>
            <person name="Parisi M."/>
            <person name="Parts L."/>
            <person name="Pedersen J.S."/>
            <person name="Pesole G."/>
            <person name="Phillippy A.M."/>
            <person name="Ponting C.P."/>
            <person name="Pop M."/>
            <person name="Porcelli D."/>
            <person name="Powell J.R."/>
            <person name="Prohaska S."/>
            <person name="Pruitt K."/>
            <person name="Puig M."/>
            <person name="Quesneville H."/>
            <person name="Ram K.R."/>
            <person name="Rand D."/>
            <person name="Rasmussen M.D."/>
            <person name="Reed L.K."/>
            <person name="Reenan R."/>
            <person name="Reily A."/>
            <person name="Remington K.A."/>
            <person name="Rieger T.T."/>
            <person name="Ritchie M.G."/>
            <person name="Robin C."/>
            <person name="Rogers Y.H."/>
            <person name="Rohde C."/>
            <person name="Rozas J."/>
            <person name="Rubenfield M.J."/>
            <person name="Ruiz A."/>
            <person name="Russo S."/>
            <person name="Salzberg S.L."/>
            <person name="Sanchez-Gracia A."/>
            <person name="Saranga D.J."/>
            <person name="Sato H."/>
            <person name="Schaeffer S.W."/>
            <person name="Schatz M.C."/>
            <person name="Schlenke T."/>
            <person name="Schwartz R."/>
            <person name="Segarra C."/>
            <person name="Singh R.S."/>
            <person name="Sirot L."/>
            <person name="Sirota M."/>
            <person name="Sisneros N.B."/>
            <person name="Smith C.D."/>
            <person name="Smith T.F."/>
            <person name="Spieth J."/>
            <person name="Stage D.E."/>
            <person name="Stark A."/>
            <person name="Stephan W."/>
            <person name="Strausberg R.L."/>
            <person name="Strempel S."/>
            <person name="Sturgill D."/>
            <person name="Sutton G."/>
            <person name="Sutton G.G."/>
            <person name="Tao W."/>
            <person name="Teichmann S."/>
            <person name="Tobari Y.N."/>
            <person name="Tomimura Y."/>
            <person name="Tsolas J.M."/>
            <person name="Valente V.L."/>
            <person name="Venter E."/>
            <person name="Venter J.C."/>
            <person name="Vicario S."/>
            <person name="Vieira F.G."/>
            <person name="Vilella A.J."/>
            <person name="Villasante A."/>
            <person name="Walenz B."/>
            <person name="Wang J."/>
            <person name="Wasserman M."/>
            <person name="Watts T."/>
            <person name="Wilson D."/>
            <person name="Wilson R.K."/>
            <person name="Wing R.A."/>
            <person name="Wolfner M.F."/>
            <person name="Wong A."/>
            <person name="Wong G.K."/>
            <person name="Wu C.I."/>
            <person name="Wu G."/>
            <person name="Yamamoto D."/>
            <person name="Yang H.P."/>
            <person name="Yang S.P."/>
            <person name="Yorke J.A."/>
            <person name="Yoshida K."/>
            <person name="Zdobnov E."/>
            <person name="Zhang P."/>
            <person name="Zhang Y."/>
            <person name="Zimin A.V."/>
            <person name="Baldwin J."/>
            <person name="Abdouelleil A."/>
            <person name="Abdulkadir J."/>
            <person name="Abebe A."/>
            <person name="Abera B."/>
            <person name="Abreu J."/>
            <person name="Acer S.C."/>
            <person name="Aftuck L."/>
            <person name="Alexander A."/>
            <person name="An P."/>
            <person name="Anderson E."/>
            <person name="Anderson S."/>
            <person name="Arachi H."/>
            <person name="Azer M."/>
            <person name="Bachantsang P."/>
            <person name="Barry A."/>
            <person name="Bayul T."/>
            <person name="Berlin A."/>
            <person name="Bessette D."/>
            <person name="Bloom T."/>
            <person name="Blye J."/>
            <person name="Boguslavskiy L."/>
            <person name="Bonnet C."/>
            <person name="Boukhgalter B."/>
            <person name="Bourzgui I."/>
            <person name="Brown A."/>
            <person name="Cahill P."/>
            <person name="Channer S."/>
            <person name="Cheshatsang Y."/>
            <person name="Chuda L."/>
            <person name="Citroen M."/>
            <person name="Collymore A."/>
            <person name="Cooke P."/>
            <person name="Costello M."/>
            <person name="D'Aco K."/>
            <person name="Daza R."/>
            <person name="De Haan G."/>
            <person name="DeGray S."/>
            <person name="DeMaso C."/>
            <person name="Dhargay N."/>
            <person name="Dooley K."/>
            <person name="Dooley E."/>
            <person name="Doricent M."/>
            <person name="Dorje P."/>
            <person name="Dorjee K."/>
            <person name="Dupes A."/>
            <person name="Elong R."/>
            <person name="Falk J."/>
            <person name="Farina A."/>
            <person name="Faro S."/>
            <person name="Ferguson D."/>
            <person name="Fisher S."/>
            <person name="Foley C.D."/>
            <person name="Franke A."/>
            <person name="Friedrich D."/>
            <person name="Gadbois L."/>
            <person name="Gearin G."/>
            <person name="Gearin C.R."/>
            <person name="Giannoukos G."/>
            <person name="Goode T."/>
            <person name="Graham J."/>
            <person name="Grandbois E."/>
            <person name="Grewal S."/>
            <person name="Gyaltsen K."/>
            <person name="Hafez N."/>
            <person name="Hagos B."/>
            <person name="Hall J."/>
            <person name="Henson C."/>
            <person name="Hollinger A."/>
            <person name="Honan T."/>
            <person name="Huard M.D."/>
            <person name="Hughes L."/>
            <person name="Hurhula B."/>
            <person name="Husby M.E."/>
            <person name="Kamat A."/>
            <person name="Kanga B."/>
            <person name="Kashin S."/>
            <person name="Khazanovich D."/>
            <person name="Kisner P."/>
            <person name="Lance K."/>
            <person name="Lara M."/>
            <person name="Lee W."/>
            <person name="Lennon N."/>
            <person name="Letendre F."/>
            <person name="LeVine R."/>
            <person name="Lipovsky A."/>
            <person name="Liu X."/>
            <person name="Liu J."/>
            <person name="Liu S."/>
            <person name="Lokyitsang T."/>
            <person name="Lokyitsang Y."/>
            <person name="Lubonja R."/>
            <person name="Lui A."/>
            <person name="MacDonald P."/>
            <person name="Magnisalis V."/>
            <person name="Maru K."/>
            <person name="Matthews C."/>
            <person name="McCusker W."/>
            <person name="McDonough S."/>
            <person name="Mehta T."/>
            <person name="Meldrim J."/>
            <person name="Meneus L."/>
            <person name="Mihai O."/>
            <person name="Mihalev A."/>
            <person name="Mihova T."/>
            <person name="Mittelman R."/>
            <person name="Mlenga V."/>
            <person name="Montmayeur A."/>
            <person name="Mulrain L."/>
            <person name="Navidi A."/>
            <person name="Naylor J."/>
            <person name="Negash T."/>
            <person name="Nguyen T."/>
            <person name="Nguyen N."/>
            <person name="Nicol R."/>
            <person name="Norbu C."/>
            <person name="Norbu N."/>
            <person name="Novod N."/>
            <person name="O'Neill B."/>
            <person name="Osman S."/>
            <person name="Markiewicz E."/>
            <person name="Oyono O.L."/>
            <person name="Patti C."/>
            <person name="Phunkhang P."/>
            <person name="Pierre F."/>
            <person name="Priest M."/>
            <person name="Raghuraman S."/>
            <person name="Rege F."/>
            <person name="Reyes R."/>
            <person name="Rise C."/>
            <person name="Rogov P."/>
            <person name="Ross K."/>
            <person name="Ryan E."/>
            <person name="Settipalli S."/>
            <person name="Shea T."/>
            <person name="Sherpa N."/>
            <person name="Shi L."/>
            <person name="Shih D."/>
            <person name="Sparrow T."/>
            <person name="Spaulding J."/>
            <person name="Stalker J."/>
            <person name="Stange-Thomann N."/>
            <person name="Stavropoulos S."/>
            <person name="Stone C."/>
            <person name="Strader C."/>
            <person name="Tesfaye S."/>
            <person name="Thomson T."/>
            <person name="Thoulutsang Y."/>
            <person name="Thoulutsang D."/>
            <person name="Topham K."/>
            <person name="Topping I."/>
            <person name="Tsamla T."/>
            <person name="Vassiliev H."/>
            <person name="Vo A."/>
            <person name="Wangchuk T."/>
            <person name="Wangdi T."/>
            <person name="Weiand M."/>
            <person name="Wilkinson J."/>
            <person name="Wilson A."/>
            <person name="Yadav S."/>
            <person name="Young G."/>
            <person name="Yu Q."/>
            <person name="Zembek L."/>
            <person name="Zhong D."/>
            <person name="Zimmer A."/>
            <person name="Zwirko Z."/>
            <person name="Jaffe D.B."/>
            <person name="Alvarez P."/>
            <person name="Brockman W."/>
            <person name="Butler J."/>
            <person name="Chin C."/>
            <person name="Gnerre S."/>
            <person name="Grabherr M."/>
            <person name="Kleber M."/>
            <person name="Mauceli E."/>
            <person name="MacCallum I."/>
        </authorList>
    </citation>
    <scope>NUCLEOTIDE SEQUENCE [LARGE SCALE GENOMIC DNA]</scope>
    <source>
        <strain evidence="9">Tucson 15287-2541.00</strain>
    </source>
</reference>
<dbReference type="PhylomeDB" id="B4JMZ4"/>
<evidence type="ECO:0000256" key="7">
    <source>
        <dbReference type="ARBA" id="ARBA00047551"/>
    </source>
</evidence>
<dbReference type="Proteomes" id="UP000001070">
    <property type="component" value="Unassembled WGS sequence"/>
</dbReference>
<protein>
    <recommendedName>
        <fullName evidence="6">methylated diphthine methylhydrolase</fullName>
        <ecNumber evidence="6">3.1.1.97</ecNumber>
    </recommendedName>
</protein>
<comment type="pathway">
    <text evidence="1">Protein modification; peptidyl-diphthamide biosynthesis.</text>
</comment>
<evidence type="ECO:0000256" key="1">
    <source>
        <dbReference type="ARBA" id="ARBA00005156"/>
    </source>
</evidence>
<dbReference type="PANTHER" id="PTHR46042">
    <property type="entry name" value="DIPHTHINE METHYLTRANSFERASE"/>
    <property type="match status" value="1"/>
</dbReference>
<keyword evidence="3" id="KW-0677">Repeat</keyword>
<evidence type="ECO:0000256" key="6">
    <source>
        <dbReference type="ARBA" id="ARBA00039131"/>
    </source>
</evidence>
<dbReference type="STRING" id="7222.B4JMZ4"/>
<evidence type="ECO:0000256" key="4">
    <source>
        <dbReference type="ARBA" id="ARBA00022801"/>
    </source>
</evidence>
<proteinExistence type="inferred from homology"/>
<dbReference type="EMBL" id="CH916371">
    <property type="protein sequence ID" value="EDV92087.1"/>
    <property type="molecule type" value="Genomic_DNA"/>
</dbReference>
<keyword evidence="9" id="KW-1185">Reference proteome</keyword>
<dbReference type="KEGG" id="dgr:6565647"/>
<evidence type="ECO:0000313" key="8">
    <source>
        <dbReference type="EMBL" id="EDV92087.1"/>
    </source>
</evidence>
<accession>B4JMZ4</accession>
<gene>
    <name evidence="8" type="primary">Dgri\GH24237</name>
    <name evidence="8" type="ORF">Dgri_GH24237</name>
</gene>
<dbReference type="EC" id="3.1.1.97" evidence="6"/>
<dbReference type="OrthoDB" id="1930760at2759"/>
<keyword evidence="4" id="KW-0378">Hydrolase</keyword>
<dbReference type="InterPro" id="IPR052415">
    <property type="entry name" value="Diphthine_MTase"/>
</dbReference>
<dbReference type="GO" id="GO:0061685">
    <property type="term" value="F:diphthine methylesterase activity"/>
    <property type="evidence" value="ECO:0007669"/>
    <property type="project" value="UniProtKB-EC"/>
</dbReference>
<evidence type="ECO:0000256" key="2">
    <source>
        <dbReference type="ARBA" id="ARBA00022574"/>
    </source>
</evidence>
<dbReference type="Gene3D" id="2.130.10.10">
    <property type="entry name" value="YVTN repeat-like/Quinoprotein amine dehydrogenase"/>
    <property type="match status" value="1"/>
</dbReference>
<dbReference type="InterPro" id="IPR001680">
    <property type="entry name" value="WD40_rpt"/>
</dbReference>
<dbReference type="SMART" id="SM00320">
    <property type="entry name" value="WD40"/>
    <property type="match status" value="2"/>
</dbReference>
<evidence type="ECO:0000313" key="9">
    <source>
        <dbReference type="Proteomes" id="UP000001070"/>
    </source>
</evidence>
<organism evidence="9">
    <name type="scientific">Drosophila grimshawi</name>
    <name type="common">Hawaiian fruit fly</name>
    <name type="synonym">Idiomyia grimshawi</name>
    <dbReference type="NCBI Taxonomy" id="7222"/>
    <lineage>
        <taxon>Eukaryota</taxon>
        <taxon>Metazoa</taxon>
        <taxon>Ecdysozoa</taxon>
        <taxon>Arthropoda</taxon>
        <taxon>Hexapoda</taxon>
        <taxon>Insecta</taxon>
        <taxon>Pterygota</taxon>
        <taxon>Neoptera</taxon>
        <taxon>Endopterygota</taxon>
        <taxon>Diptera</taxon>
        <taxon>Brachycera</taxon>
        <taxon>Muscomorpha</taxon>
        <taxon>Ephydroidea</taxon>
        <taxon>Drosophilidae</taxon>
        <taxon>Drosophila</taxon>
        <taxon>Hawaiian Drosophila</taxon>
    </lineage>
</organism>
<dbReference type="InterPro" id="IPR015943">
    <property type="entry name" value="WD40/YVTN_repeat-like_dom_sf"/>
</dbReference>
<dbReference type="SUPFAM" id="SSF50978">
    <property type="entry name" value="WD40 repeat-like"/>
    <property type="match status" value="1"/>
</dbReference>
<dbReference type="OMA" id="LDMKWLP"/>
<keyword evidence="2" id="KW-0853">WD repeat</keyword>
<dbReference type="eggNOG" id="KOG0280">
    <property type="taxonomic scope" value="Eukaryota"/>
</dbReference>
<comment type="similarity">
    <text evidence="5">Belongs to the DPH7 family.</text>
</comment>
<evidence type="ECO:0000256" key="3">
    <source>
        <dbReference type="ARBA" id="ARBA00022737"/>
    </source>
</evidence>
<dbReference type="GO" id="GO:0017183">
    <property type="term" value="P:protein histidyl modification to diphthamide"/>
    <property type="evidence" value="ECO:0007669"/>
    <property type="project" value="TreeGrafter"/>
</dbReference>